<evidence type="ECO:0000313" key="9">
    <source>
        <dbReference type="Proteomes" id="UP000189739"/>
    </source>
</evidence>
<evidence type="ECO:0000256" key="1">
    <source>
        <dbReference type="ARBA" id="ARBA00022829"/>
    </source>
</evidence>
<evidence type="ECO:0000259" key="7">
    <source>
        <dbReference type="PROSITE" id="PS51900"/>
    </source>
</evidence>
<dbReference type="PANTHER" id="PTHR30349:SF81">
    <property type="entry name" value="TYROSINE RECOMBINASE XERC"/>
    <property type="match status" value="1"/>
</dbReference>
<evidence type="ECO:0000259" key="6">
    <source>
        <dbReference type="PROSITE" id="PS51898"/>
    </source>
</evidence>
<dbReference type="GO" id="GO:0007059">
    <property type="term" value="P:chromosome segregation"/>
    <property type="evidence" value="ECO:0007669"/>
    <property type="project" value="UniProtKB-KW"/>
</dbReference>
<dbReference type="STRING" id="1792845.BC343_19760"/>
<dbReference type="InterPro" id="IPR010998">
    <property type="entry name" value="Integrase_recombinase_N"/>
</dbReference>
<keyword evidence="1" id="KW-0159">Chromosome partition</keyword>
<dbReference type="InterPro" id="IPR044068">
    <property type="entry name" value="CB"/>
</dbReference>
<dbReference type="EMBL" id="MBTF01000039">
    <property type="protein sequence ID" value="OOQ56662.1"/>
    <property type="molecule type" value="Genomic_DNA"/>
</dbReference>
<gene>
    <name evidence="8" type="ORF">BC343_19760</name>
</gene>
<protein>
    <recommendedName>
        <fullName evidence="10">Integrase</fullName>
    </recommendedName>
</protein>
<keyword evidence="2" id="KW-0229">DNA integration</keyword>
<evidence type="ECO:0000256" key="4">
    <source>
        <dbReference type="ARBA" id="ARBA00023172"/>
    </source>
</evidence>
<dbReference type="GO" id="GO:0003677">
    <property type="term" value="F:DNA binding"/>
    <property type="evidence" value="ECO:0007669"/>
    <property type="project" value="UniProtKB-UniRule"/>
</dbReference>
<reference evidence="8 9" key="1">
    <citation type="submission" date="2016-07" db="EMBL/GenBank/DDBJ databases">
        <title>Genomic analysis of zinc-resistant bacterium Mucilaginibacter pedocola TBZ30.</title>
        <authorList>
            <person name="Huang J."/>
            <person name="Tang J."/>
        </authorList>
    </citation>
    <scope>NUCLEOTIDE SEQUENCE [LARGE SCALE GENOMIC DNA]</scope>
    <source>
        <strain evidence="8 9">TBZ30</strain>
    </source>
</reference>
<dbReference type="GO" id="GO:0006310">
    <property type="term" value="P:DNA recombination"/>
    <property type="evidence" value="ECO:0007669"/>
    <property type="project" value="UniProtKB-KW"/>
</dbReference>
<dbReference type="PROSITE" id="PS51900">
    <property type="entry name" value="CB"/>
    <property type="match status" value="1"/>
</dbReference>
<dbReference type="Gene3D" id="1.10.443.10">
    <property type="entry name" value="Intergrase catalytic core"/>
    <property type="match status" value="1"/>
</dbReference>
<dbReference type="Pfam" id="PF02899">
    <property type="entry name" value="Phage_int_SAM_1"/>
    <property type="match status" value="1"/>
</dbReference>
<organism evidence="8 9">
    <name type="scientific">Mucilaginibacter pedocola</name>
    <dbReference type="NCBI Taxonomy" id="1792845"/>
    <lineage>
        <taxon>Bacteria</taxon>
        <taxon>Pseudomonadati</taxon>
        <taxon>Bacteroidota</taxon>
        <taxon>Sphingobacteriia</taxon>
        <taxon>Sphingobacteriales</taxon>
        <taxon>Sphingobacteriaceae</taxon>
        <taxon>Mucilaginibacter</taxon>
    </lineage>
</organism>
<dbReference type="RefSeq" id="WP_078351628.1">
    <property type="nucleotide sequence ID" value="NZ_MBTF01000039.1"/>
</dbReference>
<dbReference type="InterPro" id="IPR002104">
    <property type="entry name" value="Integrase_catalytic"/>
</dbReference>
<dbReference type="PANTHER" id="PTHR30349">
    <property type="entry name" value="PHAGE INTEGRASE-RELATED"/>
    <property type="match status" value="1"/>
</dbReference>
<dbReference type="InterPro" id="IPR013762">
    <property type="entry name" value="Integrase-like_cat_sf"/>
</dbReference>
<accession>A0A1S9P6T2</accession>
<dbReference type="GO" id="GO:0015074">
    <property type="term" value="P:DNA integration"/>
    <property type="evidence" value="ECO:0007669"/>
    <property type="project" value="UniProtKB-KW"/>
</dbReference>
<sequence length="311" mass="35708">MSSLSNATTEFLNHCQYEKNLSPKTLKFYTIDLKQFHAFLLTNGYQLNVTEIDKQCLKDYLKELHCWKPKTIKRKVATLKAFFNYLEYEDTILVNPLRKMKVRIKEPQALPKALTKTETGKILQQAYTALSRSRTGTYSRKEKIRDAAVIELLYATGARVSEIANLKTADLNLDTGLISIHGKGNKERAAYISNPGTLKILRDYLDAFGDGIGEYFWMNRLGNTLSDQSIRNLVKKTTKDAQLNQKVTPHVIRHTFATLLLENDVDIKYIQSLLGHSSITTTQIYTQVNREKQQQILINKHPRHELSLLME</sequence>
<evidence type="ECO:0000256" key="2">
    <source>
        <dbReference type="ARBA" id="ARBA00022908"/>
    </source>
</evidence>
<keyword evidence="9" id="KW-1185">Reference proteome</keyword>
<dbReference type="Proteomes" id="UP000189739">
    <property type="component" value="Unassembled WGS sequence"/>
</dbReference>
<dbReference type="SUPFAM" id="SSF56349">
    <property type="entry name" value="DNA breaking-rejoining enzymes"/>
    <property type="match status" value="1"/>
</dbReference>
<proteinExistence type="predicted"/>
<evidence type="ECO:0008006" key="10">
    <source>
        <dbReference type="Google" id="ProtNLM"/>
    </source>
</evidence>
<dbReference type="PROSITE" id="PS51898">
    <property type="entry name" value="TYR_RECOMBINASE"/>
    <property type="match status" value="1"/>
</dbReference>
<evidence type="ECO:0000313" key="8">
    <source>
        <dbReference type="EMBL" id="OOQ56662.1"/>
    </source>
</evidence>
<dbReference type="InterPro" id="IPR050090">
    <property type="entry name" value="Tyrosine_recombinase_XerCD"/>
</dbReference>
<dbReference type="InterPro" id="IPR011010">
    <property type="entry name" value="DNA_brk_join_enz"/>
</dbReference>
<dbReference type="AlphaFoldDB" id="A0A1S9P6T2"/>
<comment type="caution">
    <text evidence="8">The sequence shown here is derived from an EMBL/GenBank/DDBJ whole genome shotgun (WGS) entry which is preliminary data.</text>
</comment>
<name>A0A1S9P6T2_9SPHI</name>
<keyword evidence="3 5" id="KW-0238">DNA-binding</keyword>
<dbReference type="Pfam" id="PF00589">
    <property type="entry name" value="Phage_integrase"/>
    <property type="match status" value="1"/>
</dbReference>
<dbReference type="Gene3D" id="1.10.150.130">
    <property type="match status" value="1"/>
</dbReference>
<dbReference type="InterPro" id="IPR004107">
    <property type="entry name" value="Integrase_SAM-like_N"/>
</dbReference>
<evidence type="ECO:0000256" key="3">
    <source>
        <dbReference type="ARBA" id="ARBA00023125"/>
    </source>
</evidence>
<feature type="domain" description="Core-binding (CB)" evidence="7">
    <location>
        <begin position="2"/>
        <end position="87"/>
    </location>
</feature>
<dbReference type="OrthoDB" id="9801717at2"/>
<feature type="domain" description="Tyr recombinase" evidence="6">
    <location>
        <begin position="109"/>
        <end position="298"/>
    </location>
</feature>
<evidence type="ECO:0000256" key="5">
    <source>
        <dbReference type="PROSITE-ProRule" id="PRU01248"/>
    </source>
</evidence>
<keyword evidence="4" id="KW-0233">DNA recombination</keyword>